<dbReference type="InParanoid" id="A0A165D4X4"/>
<dbReference type="EMBL" id="KV424079">
    <property type="protein sequence ID" value="KZT52081.1"/>
    <property type="molecule type" value="Genomic_DNA"/>
</dbReference>
<protein>
    <submittedName>
        <fullName evidence="1">Uncharacterized protein</fullName>
    </submittedName>
</protein>
<organism evidence="1 2">
    <name type="scientific">Calocera cornea HHB12733</name>
    <dbReference type="NCBI Taxonomy" id="1353952"/>
    <lineage>
        <taxon>Eukaryota</taxon>
        <taxon>Fungi</taxon>
        <taxon>Dikarya</taxon>
        <taxon>Basidiomycota</taxon>
        <taxon>Agaricomycotina</taxon>
        <taxon>Dacrymycetes</taxon>
        <taxon>Dacrymycetales</taxon>
        <taxon>Dacrymycetaceae</taxon>
        <taxon>Calocera</taxon>
    </lineage>
</organism>
<gene>
    <name evidence="1" type="ORF">CALCODRAFT_103794</name>
</gene>
<evidence type="ECO:0000313" key="1">
    <source>
        <dbReference type="EMBL" id="KZT52081.1"/>
    </source>
</evidence>
<dbReference type="AlphaFoldDB" id="A0A165D4X4"/>
<accession>A0A165D4X4</accession>
<keyword evidence="2" id="KW-1185">Reference proteome</keyword>
<name>A0A165D4X4_9BASI</name>
<proteinExistence type="predicted"/>
<sequence length="229" mass="24128">MVVIVIRSSFRVPYSVFRVPCSRVSMFPCFPSVLRGFDFFCAPAWPGLRAAAPTEIYRPSGPGCFSPPEPELISHLPRVVLSPPPAPPPRTARHCVTRVVHHASSRDPPAEDIRSVSIRHSPSALVSRPVSHSPGGSSPAPVPAASRFCTTHCCSHPAKPALPAAADGPARQAIDVLATCTHRAVGVRGGLRRMMLPGLAGQGTGSAYCARARALYAYKAAVGAGRGEV</sequence>
<evidence type="ECO:0000313" key="2">
    <source>
        <dbReference type="Proteomes" id="UP000076842"/>
    </source>
</evidence>
<dbReference type="Proteomes" id="UP000076842">
    <property type="component" value="Unassembled WGS sequence"/>
</dbReference>
<reference evidence="1 2" key="1">
    <citation type="journal article" date="2016" name="Mol. Biol. Evol.">
        <title>Comparative Genomics of Early-Diverging Mushroom-Forming Fungi Provides Insights into the Origins of Lignocellulose Decay Capabilities.</title>
        <authorList>
            <person name="Nagy L.G."/>
            <person name="Riley R."/>
            <person name="Tritt A."/>
            <person name="Adam C."/>
            <person name="Daum C."/>
            <person name="Floudas D."/>
            <person name="Sun H."/>
            <person name="Yadav J.S."/>
            <person name="Pangilinan J."/>
            <person name="Larsson K.H."/>
            <person name="Matsuura K."/>
            <person name="Barry K."/>
            <person name="Labutti K."/>
            <person name="Kuo R."/>
            <person name="Ohm R.A."/>
            <person name="Bhattacharya S.S."/>
            <person name="Shirouzu T."/>
            <person name="Yoshinaga Y."/>
            <person name="Martin F.M."/>
            <person name="Grigoriev I.V."/>
            <person name="Hibbett D.S."/>
        </authorList>
    </citation>
    <scope>NUCLEOTIDE SEQUENCE [LARGE SCALE GENOMIC DNA]</scope>
    <source>
        <strain evidence="1 2">HHB12733</strain>
    </source>
</reference>